<dbReference type="EMBL" id="JAQQAF010000008">
    <property type="protein sequence ID" value="KAJ8466696.1"/>
    <property type="molecule type" value="Genomic_DNA"/>
</dbReference>
<feature type="transmembrane region" description="Helical" evidence="11">
    <location>
        <begin position="249"/>
        <end position="272"/>
    </location>
</feature>
<dbReference type="Proteomes" id="UP001222027">
    <property type="component" value="Unassembled WGS sequence"/>
</dbReference>
<feature type="compositionally biased region" description="Polar residues" evidence="10">
    <location>
        <begin position="133"/>
        <end position="144"/>
    </location>
</feature>
<comment type="caution">
    <text evidence="13">The sequence shown here is derived from an EMBL/GenBank/DDBJ whole genome shotgun (WGS) entry which is preliminary data.</text>
</comment>
<name>A0AAV8P5X7_ENSVE</name>
<dbReference type="AlphaFoldDB" id="A0AAV8P5X7"/>
<feature type="domain" description="RING-type" evidence="12">
    <location>
        <begin position="392"/>
        <end position="430"/>
    </location>
</feature>
<evidence type="ECO:0000256" key="10">
    <source>
        <dbReference type="SAM" id="MobiDB-lite"/>
    </source>
</evidence>
<reference evidence="13 14" key="1">
    <citation type="submission" date="2022-12" db="EMBL/GenBank/DDBJ databases">
        <title>Chromosome-scale assembly of the Ensete ventricosum genome.</title>
        <authorList>
            <person name="Dussert Y."/>
            <person name="Stocks J."/>
            <person name="Wendawek A."/>
            <person name="Woldeyes F."/>
            <person name="Nichols R.A."/>
            <person name="Borrell J.S."/>
        </authorList>
    </citation>
    <scope>NUCLEOTIDE SEQUENCE [LARGE SCALE GENOMIC DNA]</scope>
    <source>
        <strain evidence="14">cv. Maze</strain>
        <tissue evidence="13">Seeds</tissue>
    </source>
</reference>
<dbReference type="GO" id="GO:0061630">
    <property type="term" value="F:ubiquitin protein ligase activity"/>
    <property type="evidence" value="ECO:0007669"/>
    <property type="project" value="InterPro"/>
</dbReference>
<feature type="region of interest" description="Disordered" evidence="10">
    <location>
        <begin position="1"/>
        <end position="27"/>
    </location>
</feature>
<evidence type="ECO:0000313" key="13">
    <source>
        <dbReference type="EMBL" id="KAJ8466696.1"/>
    </source>
</evidence>
<evidence type="ECO:0000256" key="9">
    <source>
        <dbReference type="PROSITE-ProRule" id="PRU00175"/>
    </source>
</evidence>
<dbReference type="InterPro" id="IPR013083">
    <property type="entry name" value="Znf_RING/FYVE/PHD"/>
</dbReference>
<evidence type="ECO:0000256" key="3">
    <source>
        <dbReference type="ARBA" id="ARBA00022723"/>
    </source>
</evidence>
<dbReference type="PANTHER" id="PTHR15860">
    <property type="entry name" value="UNCHARACTERIZED RING FINGER-CONTAINING PROTEIN"/>
    <property type="match status" value="1"/>
</dbReference>
<protein>
    <recommendedName>
        <fullName evidence="12">RING-type domain-containing protein</fullName>
    </recommendedName>
</protein>
<dbReference type="Pfam" id="PF13920">
    <property type="entry name" value="zf-C3HC4_3"/>
    <property type="match status" value="1"/>
</dbReference>
<feature type="region of interest" description="Disordered" evidence="10">
    <location>
        <begin position="45"/>
        <end position="147"/>
    </location>
</feature>
<evidence type="ECO:0000256" key="7">
    <source>
        <dbReference type="ARBA" id="ARBA00022989"/>
    </source>
</evidence>
<keyword evidence="5" id="KW-0833">Ubl conjugation pathway</keyword>
<dbReference type="PROSITE" id="PS00518">
    <property type="entry name" value="ZF_RING_1"/>
    <property type="match status" value="1"/>
</dbReference>
<dbReference type="SMART" id="SM00184">
    <property type="entry name" value="RING"/>
    <property type="match status" value="1"/>
</dbReference>
<keyword evidence="2 11" id="KW-0812">Transmembrane</keyword>
<dbReference type="GO" id="GO:1904294">
    <property type="term" value="P:positive regulation of ERAD pathway"/>
    <property type="evidence" value="ECO:0007669"/>
    <property type="project" value="InterPro"/>
</dbReference>
<dbReference type="GO" id="GO:0016020">
    <property type="term" value="C:membrane"/>
    <property type="evidence" value="ECO:0007669"/>
    <property type="project" value="UniProtKB-SubCell"/>
</dbReference>
<proteinExistence type="predicted"/>
<keyword evidence="4 9" id="KW-0863">Zinc-finger</keyword>
<keyword evidence="3" id="KW-0479">Metal-binding</keyword>
<sequence length="454" mass="50119">MQTSRESSDRNGSESSTSSRYRLRFPPSRFIEARLSATLERLGASLARPSHSESDSSVRGQLRGHYSGRIDGSTTPASSDDGLSVGMDWSDSRDGRSAVSGSSDGDGVGVGSPMPGSSSGSDDVAREAASMPTPASSAGSTNTESEFDDTADNVINALLQRSEVQDLARWIERVLPFSLLVLLVFISQHFKDLFGPIWIAGVMVKSNDVLRAQTALEGGRRMYALVGITLVFMIHVYGVYRWYRNDDLLYPLAMISPKGTLGFWHALFIIVVNDTMVRQVGMAVKCLVLMCYTSGRDNDHGMQGKTLTVVEYLLLLYRFLLPTPVWYRFFLNKDHGIRFSYLTAGLYLVFKLTSASEKVQLAFAALKALSRNEGDDRSYATTEQVNAAGDLCAICLERMRSSIVLHCQHVFCDDCISRWFVSGRTCPLCRAQIRRPAALRSYADGSTSLTYQLF</sequence>
<comment type="subcellular location">
    <subcellularLocation>
        <location evidence="1">Membrane</location>
        <topology evidence="1">Multi-pass membrane protein</topology>
    </subcellularLocation>
</comment>
<gene>
    <name evidence="13" type="ORF">OPV22_029248</name>
</gene>
<dbReference type="SUPFAM" id="SSF57850">
    <property type="entry name" value="RING/U-box"/>
    <property type="match status" value="1"/>
</dbReference>
<evidence type="ECO:0000256" key="8">
    <source>
        <dbReference type="ARBA" id="ARBA00023136"/>
    </source>
</evidence>
<dbReference type="PROSITE" id="PS50089">
    <property type="entry name" value="ZF_RING_2"/>
    <property type="match status" value="1"/>
</dbReference>
<keyword evidence="7 11" id="KW-1133">Transmembrane helix</keyword>
<evidence type="ECO:0000256" key="1">
    <source>
        <dbReference type="ARBA" id="ARBA00004141"/>
    </source>
</evidence>
<dbReference type="InterPro" id="IPR017907">
    <property type="entry name" value="Znf_RING_CS"/>
</dbReference>
<accession>A0AAV8P5X7</accession>
<keyword evidence="8 11" id="KW-0472">Membrane</keyword>
<feature type="compositionally biased region" description="Basic and acidic residues" evidence="10">
    <location>
        <begin position="1"/>
        <end position="12"/>
    </location>
</feature>
<dbReference type="InterPro" id="IPR001841">
    <property type="entry name" value="Znf_RING"/>
</dbReference>
<dbReference type="GO" id="GO:0008270">
    <property type="term" value="F:zinc ion binding"/>
    <property type="evidence" value="ECO:0007669"/>
    <property type="project" value="UniProtKB-KW"/>
</dbReference>
<organism evidence="13 14">
    <name type="scientific">Ensete ventricosum</name>
    <name type="common">Abyssinian banana</name>
    <name type="synonym">Musa ensete</name>
    <dbReference type="NCBI Taxonomy" id="4639"/>
    <lineage>
        <taxon>Eukaryota</taxon>
        <taxon>Viridiplantae</taxon>
        <taxon>Streptophyta</taxon>
        <taxon>Embryophyta</taxon>
        <taxon>Tracheophyta</taxon>
        <taxon>Spermatophyta</taxon>
        <taxon>Magnoliopsida</taxon>
        <taxon>Liliopsida</taxon>
        <taxon>Zingiberales</taxon>
        <taxon>Musaceae</taxon>
        <taxon>Ensete</taxon>
    </lineage>
</organism>
<keyword evidence="14" id="KW-1185">Reference proteome</keyword>
<evidence type="ECO:0000256" key="2">
    <source>
        <dbReference type="ARBA" id="ARBA00022692"/>
    </source>
</evidence>
<keyword evidence="6" id="KW-0862">Zinc</keyword>
<dbReference type="PANTHER" id="PTHR15860:SF0">
    <property type="entry name" value="LP20373P"/>
    <property type="match status" value="1"/>
</dbReference>
<evidence type="ECO:0000256" key="6">
    <source>
        <dbReference type="ARBA" id="ARBA00022833"/>
    </source>
</evidence>
<evidence type="ECO:0000256" key="11">
    <source>
        <dbReference type="SAM" id="Phobius"/>
    </source>
</evidence>
<dbReference type="Gene3D" id="3.30.40.10">
    <property type="entry name" value="Zinc/RING finger domain, C3HC4 (zinc finger)"/>
    <property type="match status" value="1"/>
</dbReference>
<feature type="compositionally biased region" description="Low complexity" evidence="10">
    <location>
        <begin position="111"/>
        <end position="122"/>
    </location>
</feature>
<evidence type="ECO:0000256" key="4">
    <source>
        <dbReference type="ARBA" id="ARBA00022771"/>
    </source>
</evidence>
<dbReference type="InterPro" id="IPR044235">
    <property type="entry name" value="RNFT1/2"/>
</dbReference>
<evidence type="ECO:0000259" key="12">
    <source>
        <dbReference type="PROSITE" id="PS50089"/>
    </source>
</evidence>
<evidence type="ECO:0000313" key="14">
    <source>
        <dbReference type="Proteomes" id="UP001222027"/>
    </source>
</evidence>
<feature type="transmembrane region" description="Helical" evidence="11">
    <location>
        <begin position="222"/>
        <end position="243"/>
    </location>
</feature>
<evidence type="ECO:0000256" key="5">
    <source>
        <dbReference type="ARBA" id="ARBA00022786"/>
    </source>
</evidence>